<feature type="compositionally biased region" description="Pro residues" evidence="1">
    <location>
        <begin position="429"/>
        <end position="439"/>
    </location>
</feature>
<dbReference type="Pfam" id="PF05036">
    <property type="entry name" value="SPOR"/>
    <property type="match status" value="1"/>
</dbReference>
<feature type="domain" description="SPOR" evidence="2">
    <location>
        <begin position="453"/>
        <end position="529"/>
    </location>
</feature>
<dbReference type="InterPro" id="IPR052026">
    <property type="entry name" value="ExeA_AAA_ATPase_DNA-bind"/>
</dbReference>
<dbReference type="Gene3D" id="3.30.70.1070">
    <property type="entry name" value="Sporulation related repeat"/>
    <property type="match status" value="1"/>
</dbReference>
<dbReference type="InterPro" id="IPR049945">
    <property type="entry name" value="AAA_22"/>
</dbReference>
<dbReference type="InterPro" id="IPR036680">
    <property type="entry name" value="SPOR-like_sf"/>
</dbReference>
<dbReference type="SUPFAM" id="SSF52540">
    <property type="entry name" value="P-loop containing nucleoside triphosphate hydrolases"/>
    <property type="match status" value="1"/>
</dbReference>
<proteinExistence type="predicted"/>
<dbReference type="GO" id="GO:0016887">
    <property type="term" value="F:ATP hydrolysis activity"/>
    <property type="evidence" value="ECO:0007669"/>
    <property type="project" value="InterPro"/>
</dbReference>
<dbReference type="OrthoDB" id="6189127at2"/>
<dbReference type="PROSITE" id="PS51724">
    <property type="entry name" value="SPOR"/>
    <property type="match status" value="1"/>
</dbReference>
<organism evidence="3 4">
    <name type="scientific">Pseudomonas linyingensis</name>
    <dbReference type="NCBI Taxonomy" id="915471"/>
    <lineage>
        <taxon>Bacteria</taxon>
        <taxon>Pseudomonadati</taxon>
        <taxon>Pseudomonadota</taxon>
        <taxon>Gammaproteobacteria</taxon>
        <taxon>Pseudomonadales</taxon>
        <taxon>Pseudomonadaceae</taxon>
        <taxon>Pseudomonas</taxon>
    </lineage>
</organism>
<dbReference type="InterPro" id="IPR027417">
    <property type="entry name" value="P-loop_NTPase"/>
</dbReference>
<dbReference type="RefSeq" id="WP_090307080.1">
    <property type="nucleotide sequence ID" value="NZ_FNZE01000002.1"/>
</dbReference>
<dbReference type="AlphaFoldDB" id="A0A1H6TV97"/>
<accession>A0A1H6TV97</accession>
<dbReference type="Gene3D" id="3.40.50.300">
    <property type="entry name" value="P-loop containing nucleotide triphosphate hydrolases"/>
    <property type="match status" value="1"/>
</dbReference>
<dbReference type="STRING" id="915471.SAMN05216201_102294"/>
<dbReference type="Proteomes" id="UP000242930">
    <property type="component" value="Unassembled WGS sequence"/>
</dbReference>
<dbReference type="GO" id="GO:0042834">
    <property type="term" value="F:peptidoglycan binding"/>
    <property type="evidence" value="ECO:0007669"/>
    <property type="project" value="InterPro"/>
</dbReference>
<feature type="region of interest" description="Disordered" evidence="1">
    <location>
        <begin position="429"/>
        <end position="448"/>
    </location>
</feature>
<protein>
    <submittedName>
        <fullName evidence="3">DamX protein</fullName>
    </submittedName>
</protein>
<gene>
    <name evidence="3" type="ORF">SAMN05216201_102294</name>
</gene>
<evidence type="ECO:0000256" key="1">
    <source>
        <dbReference type="SAM" id="MobiDB-lite"/>
    </source>
</evidence>
<name>A0A1H6TV97_9PSED</name>
<dbReference type="InterPro" id="IPR007730">
    <property type="entry name" value="SPOR-like_dom"/>
</dbReference>
<evidence type="ECO:0000259" key="2">
    <source>
        <dbReference type="PROSITE" id="PS51724"/>
    </source>
</evidence>
<reference evidence="4" key="1">
    <citation type="submission" date="2016-10" db="EMBL/GenBank/DDBJ databases">
        <authorList>
            <person name="Varghese N."/>
            <person name="Submissions S."/>
        </authorList>
    </citation>
    <scope>NUCLEOTIDE SEQUENCE [LARGE SCALE GENOMIC DNA]</scope>
    <source>
        <strain evidence="4">LMG 25967</strain>
    </source>
</reference>
<evidence type="ECO:0000313" key="3">
    <source>
        <dbReference type="EMBL" id="SEI81167.1"/>
    </source>
</evidence>
<dbReference type="PANTHER" id="PTHR35894">
    <property type="entry name" value="GENERAL SECRETION PATHWAY PROTEIN A-RELATED"/>
    <property type="match status" value="1"/>
</dbReference>
<sequence length="542" mass="56068">MTSLQADEAFVEHYQLTHDPFTPRVPGFKFFPAQRKPVLAQLHQLARYSALMQVVSGPLGSGKTLLRQALVASSNKQSVVSVPLSARQAGNSAALLRGFSQGLGGSSQDVDGLLGQVARLNQAGQEVYLLVDDAEKLQDEALETLAALAAGDSDGRAHVFLFAEPELLERLEALGKAERCHVQELQPYTLEETRAYLAQRLEGAGQGLELFEDRQLEEIQVESGGWPGAINRVAREVLNEAMLAEDQPAVSTGAGMNLPKKHLLALGVVAAGVALALLMNGREPEVAPAVTDNLALGQPGAAAQNEVAVASTASASAGPAIQFEGDKPLPLPLVGQGQPVPREPLARAAGGAGVEELDASHAAMPVPVGVADSANAPAGGVAAGVAPVMPAEPPSATPVAQPKPAPTPVPVAEVNPAPAAPLAVAPTAKPVPAPAPTPSAPTGSTGSSSWYLSQPVGQYTLQLFGTSSEGAAQAAVREGGGDYRYFRKLHQSKPLYVVTYGSFSTPAAAKSAVAGLPARLQASKPWPRTFASIQQEIRQAGR</sequence>
<dbReference type="PANTHER" id="PTHR35894:SF7">
    <property type="entry name" value="GENERAL SECRETION PATHWAY PROTEIN A-RELATED"/>
    <property type="match status" value="1"/>
</dbReference>
<dbReference type="Pfam" id="PF13401">
    <property type="entry name" value="AAA_22"/>
    <property type="match status" value="1"/>
</dbReference>
<evidence type="ECO:0000313" key="4">
    <source>
        <dbReference type="Proteomes" id="UP000242930"/>
    </source>
</evidence>
<dbReference type="EMBL" id="FNZE01000002">
    <property type="protein sequence ID" value="SEI81167.1"/>
    <property type="molecule type" value="Genomic_DNA"/>
</dbReference>
<keyword evidence="4" id="KW-1185">Reference proteome</keyword>